<keyword evidence="1" id="KW-0472">Membrane</keyword>
<feature type="signal peptide" evidence="2">
    <location>
        <begin position="1"/>
        <end position="31"/>
    </location>
</feature>
<keyword evidence="4" id="KW-1185">Reference proteome</keyword>
<proteinExistence type="predicted"/>
<comment type="caution">
    <text evidence="3">The sequence shown here is derived from an EMBL/GenBank/DDBJ whole genome shotgun (WGS) entry which is preliminary data.</text>
</comment>
<feature type="chain" id="PRO_5042828855" evidence="2">
    <location>
        <begin position="32"/>
        <end position="145"/>
    </location>
</feature>
<organism evidence="3 4">
    <name type="scientific">Stephania yunnanensis</name>
    <dbReference type="NCBI Taxonomy" id="152371"/>
    <lineage>
        <taxon>Eukaryota</taxon>
        <taxon>Viridiplantae</taxon>
        <taxon>Streptophyta</taxon>
        <taxon>Embryophyta</taxon>
        <taxon>Tracheophyta</taxon>
        <taxon>Spermatophyta</taxon>
        <taxon>Magnoliopsida</taxon>
        <taxon>Ranunculales</taxon>
        <taxon>Menispermaceae</taxon>
        <taxon>Menispermoideae</taxon>
        <taxon>Cissampelideae</taxon>
        <taxon>Stephania</taxon>
    </lineage>
</organism>
<dbReference type="AlphaFoldDB" id="A0AAP0ISE2"/>
<evidence type="ECO:0000256" key="1">
    <source>
        <dbReference type="SAM" id="Phobius"/>
    </source>
</evidence>
<dbReference type="Proteomes" id="UP001420932">
    <property type="component" value="Unassembled WGS sequence"/>
</dbReference>
<dbReference type="EMBL" id="JBBNAF010000008">
    <property type="protein sequence ID" value="KAK9120315.1"/>
    <property type="molecule type" value="Genomic_DNA"/>
</dbReference>
<keyword evidence="2" id="KW-0732">Signal</keyword>
<name>A0AAP0ISE2_9MAGN</name>
<gene>
    <name evidence="3" type="ORF">Syun_017932</name>
</gene>
<protein>
    <submittedName>
        <fullName evidence="3">Uncharacterized protein</fullName>
    </submittedName>
</protein>
<reference evidence="3 4" key="1">
    <citation type="submission" date="2024-01" db="EMBL/GenBank/DDBJ databases">
        <title>Genome assemblies of Stephania.</title>
        <authorList>
            <person name="Yang L."/>
        </authorList>
    </citation>
    <scope>NUCLEOTIDE SEQUENCE [LARGE SCALE GENOMIC DNA]</scope>
    <source>
        <strain evidence="3">YNDBR</strain>
        <tissue evidence="3">Leaf</tissue>
    </source>
</reference>
<evidence type="ECO:0000313" key="3">
    <source>
        <dbReference type="EMBL" id="KAK9120315.1"/>
    </source>
</evidence>
<evidence type="ECO:0000313" key="4">
    <source>
        <dbReference type="Proteomes" id="UP001420932"/>
    </source>
</evidence>
<keyword evidence="1" id="KW-1133">Transmembrane helix</keyword>
<dbReference type="PROSITE" id="PS51257">
    <property type="entry name" value="PROKAR_LIPOPROTEIN"/>
    <property type="match status" value="1"/>
</dbReference>
<sequence length="145" mass="16019">MQKNGSGGRGIKTPCSVLLFLGFFAFSACIAAEFKRAKGELCVGCNYIGWGDKHEQEATLQRRVAKGGMLRGEGRGLPWGFSPPPLHCLLLDCFHLLHPFAQQRRRGHLRSRPRNKATCPPQKKLNVYIALALALALSLQLIQHG</sequence>
<evidence type="ECO:0000256" key="2">
    <source>
        <dbReference type="SAM" id="SignalP"/>
    </source>
</evidence>
<keyword evidence="1" id="KW-0812">Transmembrane</keyword>
<accession>A0AAP0ISE2</accession>
<feature type="transmembrane region" description="Helical" evidence="1">
    <location>
        <begin position="125"/>
        <end position="142"/>
    </location>
</feature>